<dbReference type="Proteomes" id="UP001419268">
    <property type="component" value="Unassembled WGS sequence"/>
</dbReference>
<dbReference type="PANTHER" id="PTHR46502">
    <property type="entry name" value="C2 DOMAIN-CONTAINING"/>
    <property type="match status" value="1"/>
</dbReference>
<dbReference type="GO" id="GO:0046872">
    <property type="term" value="F:metal ion binding"/>
    <property type="evidence" value="ECO:0007669"/>
    <property type="project" value="UniProtKB-KW"/>
</dbReference>
<evidence type="ECO:0000259" key="3">
    <source>
        <dbReference type="PROSITE" id="PS50004"/>
    </source>
</evidence>
<protein>
    <recommendedName>
        <fullName evidence="3">C2 domain-containing protein</fullName>
    </recommendedName>
</protein>
<proteinExistence type="predicted"/>
<accession>A0AAP0PW57</accession>
<reference evidence="4 5" key="1">
    <citation type="submission" date="2024-01" db="EMBL/GenBank/DDBJ databases">
        <title>Genome assemblies of Stephania.</title>
        <authorList>
            <person name="Yang L."/>
        </authorList>
    </citation>
    <scope>NUCLEOTIDE SEQUENCE [LARGE SCALE GENOMIC DNA]</scope>
    <source>
        <strain evidence="4">JXDWG</strain>
        <tissue evidence="4">Leaf</tissue>
    </source>
</reference>
<dbReference type="EMBL" id="JBBNAG010000002">
    <property type="protein sequence ID" value="KAK9156669.1"/>
    <property type="molecule type" value="Genomic_DNA"/>
</dbReference>
<dbReference type="InterPro" id="IPR000008">
    <property type="entry name" value="C2_dom"/>
</dbReference>
<keyword evidence="1" id="KW-0479">Metal-binding</keyword>
<evidence type="ECO:0000313" key="5">
    <source>
        <dbReference type="Proteomes" id="UP001419268"/>
    </source>
</evidence>
<comment type="caution">
    <text evidence="4">The sequence shown here is derived from an EMBL/GenBank/DDBJ whole genome shotgun (WGS) entry which is preliminary data.</text>
</comment>
<dbReference type="Gene3D" id="2.60.40.150">
    <property type="entry name" value="C2 domain"/>
    <property type="match status" value="1"/>
</dbReference>
<name>A0AAP0PW57_9MAGN</name>
<dbReference type="PANTHER" id="PTHR46502:SF15">
    <property type="entry name" value="16 KDA PHLOEM PROTEIN 1"/>
    <property type="match status" value="1"/>
</dbReference>
<keyword evidence="5" id="KW-1185">Reference proteome</keyword>
<dbReference type="InterPro" id="IPR035892">
    <property type="entry name" value="C2_domain_sf"/>
</dbReference>
<dbReference type="AlphaFoldDB" id="A0AAP0PW57"/>
<sequence length="143" mass="16254">MEGSGTLEVLLIEAHCVQDKEIFGKMDPYVIIRYGHQEQKSNVARGQGTNPVWNQRLNFEAKYPSGDHENPNYKLTFTIMDRDTFTKDDFVGDSVVYVKDVVSLGVENGTAELRPTKYRVVRRDKTYSGEIEVGVTFTRNKGT</sequence>
<organism evidence="4 5">
    <name type="scientific">Stephania cephalantha</name>
    <dbReference type="NCBI Taxonomy" id="152367"/>
    <lineage>
        <taxon>Eukaryota</taxon>
        <taxon>Viridiplantae</taxon>
        <taxon>Streptophyta</taxon>
        <taxon>Embryophyta</taxon>
        <taxon>Tracheophyta</taxon>
        <taxon>Spermatophyta</taxon>
        <taxon>Magnoliopsida</taxon>
        <taxon>Ranunculales</taxon>
        <taxon>Menispermaceae</taxon>
        <taxon>Menispermoideae</taxon>
        <taxon>Cissampelideae</taxon>
        <taxon>Stephania</taxon>
    </lineage>
</organism>
<dbReference type="PROSITE" id="PS50004">
    <property type="entry name" value="C2"/>
    <property type="match status" value="1"/>
</dbReference>
<evidence type="ECO:0000256" key="1">
    <source>
        <dbReference type="ARBA" id="ARBA00022723"/>
    </source>
</evidence>
<evidence type="ECO:0000256" key="2">
    <source>
        <dbReference type="ARBA" id="ARBA00022837"/>
    </source>
</evidence>
<dbReference type="SMART" id="SM00239">
    <property type="entry name" value="C2"/>
    <property type="match status" value="1"/>
</dbReference>
<dbReference type="Pfam" id="PF00168">
    <property type="entry name" value="C2"/>
    <property type="match status" value="1"/>
</dbReference>
<dbReference type="SUPFAM" id="SSF49562">
    <property type="entry name" value="C2 domain (Calcium/lipid-binding domain, CaLB)"/>
    <property type="match status" value="1"/>
</dbReference>
<keyword evidence="2" id="KW-0106">Calcium</keyword>
<gene>
    <name evidence="4" type="ORF">Scep_003243</name>
</gene>
<evidence type="ECO:0000313" key="4">
    <source>
        <dbReference type="EMBL" id="KAK9156669.1"/>
    </source>
</evidence>
<feature type="domain" description="C2" evidence="3">
    <location>
        <begin position="1"/>
        <end position="111"/>
    </location>
</feature>